<protein>
    <submittedName>
        <fullName evidence="1">Uncharacterized protein</fullName>
    </submittedName>
</protein>
<evidence type="ECO:0000313" key="1">
    <source>
        <dbReference type="EMBL" id="CBI00621.1"/>
    </source>
</evidence>
<name>E6Q0B2_9ZZZZ</name>
<comment type="caution">
    <text evidence="1">The sequence shown here is derived from an EMBL/GenBank/DDBJ whole genome shotgun (WGS) entry which is preliminary data.</text>
</comment>
<dbReference type="AlphaFoldDB" id="E6Q0B2"/>
<organism evidence="1">
    <name type="scientific">mine drainage metagenome</name>
    <dbReference type="NCBI Taxonomy" id="410659"/>
    <lineage>
        <taxon>unclassified sequences</taxon>
        <taxon>metagenomes</taxon>
        <taxon>ecological metagenomes</taxon>
    </lineage>
</organism>
<accession>E6Q0B2</accession>
<proteinExistence type="predicted"/>
<sequence length="21" mass="2250">MMAALKAAPTRIAFASIPEIF</sequence>
<reference evidence="1" key="1">
    <citation type="submission" date="2009-10" db="EMBL/GenBank/DDBJ databases">
        <title>Diversity of trophic interactions inside an arsenic-rich microbial ecosystem.</title>
        <authorList>
            <person name="Bertin P.N."/>
            <person name="Heinrich-Salmeron A."/>
            <person name="Pelletier E."/>
            <person name="Goulhen-Chollet F."/>
            <person name="Arsene-Ploetze F."/>
            <person name="Gallien S."/>
            <person name="Calteau A."/>
            <person name="Vallenet D."/>
            <person name="Casiot C."/>
            <person name="Chane-Woon-Ming B."/>
            <person name="Giloteaux L."/>
            <person name="Barakat M."/>
            <person name="Bonnefoy V."/>
            <person name="Bruneel O."/>
            <person name="Chandler M."/>
            <person name="Cleiss J."/>
            <person name="Duran R."/>
            <person name="Elbaz-Poulichet F."/>
            <person name="Fonknechten N."/>
            <person name="Lauga B."/>
            <person name="Mornico D."/>
            <person name="Ortet P."/>
            <person name="Schaeffer C."/>
            <person name="Siguier P."/>
            <person name="Alexander Thil Smith A."/>
            <person name="Van Dorsselaer A."/>
            <person name="Weissenbach J."/>
            <person name="Medigue C."/>
            <person name="Le Paslier D."/>
        </authorList>
    </citation>
    <scope>NUCLEOTIDE SEQUENCE</scope>
</reference>
<gene>
    <name evidence="1" type="ORF">CARN3_0170</name>
</gene>
<dbReference type="EMBL" id="CABN01000156">
    <property type="protein sequence ID" value="CBI00621.1"/>
    <property type="molecule type" value="Genomic_DNA"/>
</dbReference>